<dbReference type="InterPro" id="IPR027417">
    <property type="entry name" value="P-loop_NTPase"/>
</dbReference>
<comment type="caution">
    <text evidence="2">The sequence shown here is derived from an EMBL/GenBank/DDBJ whole genome shotgun (WGS) entry which is preliminary data.</text>
</comment>
<dbReference type="Pfam" id="PF20030">
    <property type="entry name" value="bpMoxR"/>
    <property type="match status" value="1"/>
</dbReference>
<evidence type="ECO:0000259" key="1">
    <source>
        <dbReference type="SMART" id="SM00382"/>
    </source>
</evidence>
<dbReference type="GO" id="GO:0016787">
    <property type="term" value="F:hydrolase activity"/>
    <property type="evidence" value="ECO:0007669"/>
    <property type="project" value="UniProtKB-KW"/>
</dbReference>
<dbReference type="InterPro" id="IPR001270">
    <property type="entry name" value="ClpA/B"/>
</dbReference>
<accession>A0AAE3XLZ1</accession>
<dbReference type="PANTHER" id="PTHR32204:SF0">
    <property type="entry name" value="ATPASE RAVA"/>
    <property type="match status" value="1"/>
</dbReference>
<dbReference type="GO" id="GO:0005524">
    <property type="term" value="F:ATP binding"/>
    <property type="evidence" value="ECO:0007669"/>
    <property type="project" value="InterPro"/>
</dbReference>
<evidence type="ECO:0000313" key="3">
    <source>
        <dbReference type="Proteomes" id="UP001185092"/>
    </source>
</evidence>
<protein>
    <submittedName>
        <fullName evidence="2">MoxR-like ATPase</fullName>
        <ecNumber evidence="2">3.6.3.-</ecNumber>
    </submittedName>
</protein>
<evidence type="ECO:0000313" key="2">
    <source>
        <dbReference type="EMBL" id="MDR6238925.1"/>
    </source>
</evidence>
<dbReference type="RefSeq" id="WP_309938432.1">
    <property type="nucleotide sequence ID" value="NZ_AP025305.1"/>
</dbReference>
<dbReference type="SMART" id="SM00382">
    <property type="entry name" value="AAA"/>
    <property type="match status" value="1"/>
</dbReference>
<dbReference type="InterPro" id="IPR045427">
    <property type="entry name" value="MoxR"/>
</dbReference>
<dbReference type="EMBL" id="JAVDQD010000002">
    <property type="protein sequence ID" value="MDR6238925.1"/>
    <property type="molecule type" value="Genomic_DNA"/>
</dbReference>
<name>A0AAE3XLZ1_9BACT</name>
<dbReference type="SUPFAM" id="SSF52540">
    <property type="entry name" value="P-loop containing nucleoside triphosphate hydrolases"/>
    <property type="match status" value="1"/>
</dbReference>
<dbReference type="Proteomes" id="UP001185092">
    <property type="component" value="Unassembled WGS sequence"/>
</dbReference>
<keyword evidence="2" id="KW-0378">Hydrolase</keyword>
<gene>
    <name evidence="2" type="ORF">HNQ88_001962</name>
</gene>
<dbReference type="Gene3D" id="3.40.50.300">
    <property type="entry name" value="P-loop containing nucleotide triphosphate hydrolases"/>
    <property type="match status" value="1"/>
</dbReference>
<dbReference type="InterPro" id="IPR003593">
    <property type="entry name" value="AAA+_ATPase"/>
</dbReference>
<organism evidence="2 3">
    <name type="scientific">Aureibacter tunicatorum</name>
    <dbReference type="NCBI Taxonomy" id="866807"/>
    <lineage>
        <taxon>Bacteria</taxon>
        <taxon>Pseudomonadati</taxon>
        <taxon>Bacteroidota</taxon>
        <taxon>Cytophagia</taxon>
        <taxon>Cytophagales</taxon>
        <taxon>Persicobacteraceae</taxon>
        <taxon>Aureibacter</taxon>
    </lineage>
</organism>
<sequence>MDASISKRKNRLRSVLEEISKGVYEKEEAISLALLSALANESLFMIGPPGVGKSMVARRLKLIYEQSNAFEYLMNRFSTTDEIFGPISITKLSKEDKYERITKDYLPDATIVFLDEIWKAGPAIQNTLLTVLNERVYRNGDKTELIKMKAFIAASNELPEEGQGLEALWDRFLVRYEVSNIQDESLFYQMISDAEIQEPLVTNGFSDYELNQWSQLVDHIEMPKYILEALTNVRKLIHKHNVEAVNAEKIYVSDRRWKKMVRLMKYSAFLNDRESVSFSDCLLLSHCLWNKNDQFDLVKGWLLQVVGNIGLYEKFGLESAKQQIAQFDELGKRLTREEKMVKKDVPKLVDGEYYLLENSIFPHNRILADDFDILGHTVVPCRLYAASADFETYQISRLSNTELEVSMNGNKHNFRLRCVRKEAKTLIPKRCGSRELKSLEEKYRRLSVFFEHTQDEITFILNSEVDEHKGHLFLSNDLKSAYKLKVHSISAELEGMVSELKKMMKSYGESR</sequence>
<dbReference type="InterPro" id="IPR050513">
    <property type="entry name" value="RavA_ATPases"/>
</dbReference>
<dbReference type="CDD" id="cd00009">
    <property type="entry name" value="AAA"/>
    <property type="match status" value="1"/>
</dbReference>
<keyword evidence="3" id="KW-1185">Reference proteome</keyword>
<dbReference type="AlphaFoldDB" id="A0AAE3XLZ1"/>
<dbReference type="PRINTS" id="PR00300">
    <property type="entry name" value="CLPPROTEASEA"/>
</dbReference>
<reference evidence="2" key="1">
    <citation type="submission" date="2023-07" db="EMBL/GenBank/DDBJ databases">
        <title>Genomic Encyclopedia of Type Strains, Phase IV (KMG-IV): sequencing the most valuable type-strain genomes for metagenomic binning, comparative biology and taxonomic classification.</title>
        <authorList>
            <person name="Goeker M."/>
        </authorList>
    </citation>
    <scope>NUCLEOTIDE SEQUENCE</scope>
    <source>
        <strain evidence="2">DSM 26174</strain>
    </source>
</reference>
<dbReference type="EC" id="3.6.3.-" evidence="2"/>
<dbReference type="Pfam" id="PF17868">
    <property type="entry name" value="AAA_lid_8"/>
    <property type="match status" value="1"/>
</dbReference>
<dbReference type="InterPro" id="IPR041538">
    <property type="entry name" value="RavA-like_AAA_lid"/>
</dbReference>
<proteinExistence type="predicted"/>
<dbReference type="PANTHER" id="PTHR32204">
    <property type="entry name" value="ATPASE RAVA"/>
    <property type="match status" value="1"/>
</dbReference>
<feature type="domain" description="AAA+ ATPase" evidence="1">
    <location>
        <begin position="39"/>
        <end position="180"/>
    </location>
</feature>